<dbReference type="EMBL" id="FQUC01000002">
    <property type="protein sequence ID" value="SHE81964.1"/>
    <property type="molecule type" value="Genomic_DNA"/>
</dbReference>
<dbReference type="Proteomes" id="UP000184480">
    <property type="component" value="Unassembled WGS sequence"/>
</dbReference>
<name>A0A1M4WL92_9BACT</name>
<dbReference type="AlphaFoldDB" id="A0A1M4WL92"/>
<evidence type="ECO:0000313" key="1">
    <source>
        <dbReference type="EMBL" id="SHE81964.1"/>
    </source>
</evidence>
<evidence type="ECO:0000313" key="2">
    <source>
        <dbReference type="Proteomes" id="UP000184480"/>
    </source>
</evidence>
<accession>A0A1M4WL92</accession>
<keyword evidence="2" id="KW-1185">Reference proteome</keyword>
<dbReference type="STRING" id="1346286.SAMN05444362_102253"/>
<reference evidence="2" key="1">
    <citation type="submission" date="2016-11" db="EMBL/GenBank/DDBJ databases">
        <authorList>
            <person name="Varghese N."/>
            <person name="Submissions S."/>
        </authorList>
    </citation>
    <scope>NUCLEOTIDE SEQUENCE [LARGE SCALE GENOMIC DNA]</scope>
    <source>
        <strain evidence="2">DSM 27370</strain>
    </source>
</reference>
<protein>
    <submittedName>
        <fullName evidence="1">Uncharacterized protein</fullName>
    </submittedName>
</protein>
<dbReference type="RefSeq" id="WP_062176352.1">
    <property type="nucleotide sequence ID" value="NZ_BBXL01000002.1"/>
</dbReference>
<gene>
    <name evidence="1" type="ORF">SAMN05444362_102253</name>
</gene>
<proteinExistence type="predicted"/>
<sequence>MKKKVFLLGFVLVFCSIITVNAIIVDSNGNVISSGSNGNNGGSGGNSESDDGDYSYARTMADWCHVPFVGLKECVSVTCEVSYANSTCDEESAKYFDTCSKTCQ</sequence>
<organism evidence="1 2">
    <name type="scientific">Dysgonomonas macrotermitis</name>
    <dbReference type="NCBI Taxonomy" id="1346286"/>
    <lineage>
        <taxon>Bacteria</taxon>
        <taxon>Pseudomonadati</taxon>
        <taxon>Bacteroidota</taxon>
        <taxon>Bacteroidia</taxon>
        <taxon>Bacteroidales</taxon>
        <taxon>Dysgonomonadaceae</taxon>
        <taxon>Dysgonomonas</taxon>
    </lineage>
</organism>